<accession>A0ABN8XYB9</accession>
<proteinExistence type="predicted"/>
<dbReference type="EMBL" id="OX459947">
    <property type="protein sequence ID" value="CAI9154108.1"/>
    <property type="molecule type" value="Genomic_DNA"/>
</dbReference>
<gene>
    <name evidence="1" type="ORF">MRATA1EN1_LOCUS3070</name>
</gene>
<sequence length="168" mass="18094">MASPVRCRGGQGESEVRWPLGSERVPVLVGSSTECGEEVMPTTEGHWEEVMPTTEGQWEEVIPATEGQWEEVMPTTEGHWEEVMPTTEGHWEEVMPTTEGHWEEACGHLPQVLPADGTPKTAWVPGSMSSASRSVVGAGEGGFCWNTCESLLGAFSSLTPVKSAGRAP</sequence>
<keyword evidence="2" id="KW-1185">Reference proteome</keyword>
<dbReference type="Proteomes" id="UP001176941">
    <property type="component" value="Chromosome 11"/>
</dbReference>
<name>A0ABN8XYB9_RANTA</name>
<reference evidence="1" key="1">
    <citation type="submission" date="2023-04" db="EMBL/GenBank/DDBJ databases">
        <authorList>
            <consortium name="ELIXIR-Norway"/>
        </authorList>
    </citation>
    <scope>NUCLEOTIDE SEQUENCE [LARGE SCALE GENOMIC DNA]</scope>
</reference>
<protein>
    <submittedName>
        <fullName evidence="1">Uncharacterized protein</fullName>
    </submittedName>
</protein>
<evidence type="ECO:0000313" key="1">
    <source>
        <dbReference type="EMBL" id="CAI9154108.1"/>
    </source>
</evidence>
<organism evidence="1 2">
    <name type="scientific">Rangifer tarandus platyrhynchus</name>
    <name type="common">Svalbard reindeer</name>
    <dbReference type="NCBI Taxonomy" id="3082113"/>
    <lineage>
        <taxon>Eukaryota</taxon>
        <taxon>Metazoa</taxon>
        <taxon>Chordata</taxon>
        <taxon>Craniata</taxon>
        <taxon>Vertebrata</taxon>
        <taxon>Euteleostomi</taxon>
        <taxon>Mammalia</taxon>
        <taxon>Eutheria</taxon>
        <taxon>Laurasiatheria</taxon>
        <taxon>Artiodactyla</taxon>
        <taxon>Ruminantia</taxon>
        <taxon>Pecora</taxon>
        <taxon>Cervidae</taxon>
        <taxon>Odocoileinae</taxon>
        <taxon>Rangifer</taxon>
    </lineage>
</organism>
<evidence type="ECO:0000313" key="2">
    <source>
        <dbReference type="Proteomes" id="UP001176941"/>
    </source>
</evidence>